<feature type="transmembrane region" description="Helical" evidence="1">
    <location>
        <begin position="26"/>
        <end position="45"/>
    </location>
</feature>
<dbReference type="EMBL" id="MTYJ01000104">
    <property type="protein sequence ID" value="OQV14464.1"/>
    <property type="molecule type" value="Genomic_DNA"/>
</dbReference>
<keyword evidence="1" id="KW-1133">Transmembrane helix</keyword>
<evidence type="ECO:0000256" key="1">
    <source>
        <dbReference type="SAM" id="Phobius"/>
    </source>
</evidence>
<protein>
    <submittedName>
        <fullName evidence="2">Uncharacterized protein</fullName>
    </submittedName>
</protein>
<dbReference type="SUPFAM" id="SSF53448">
    <property type="entry name" value="Nucleotide-diphospho-sugar transferases"/>
    <property type="match status" value="1"/>
</dbReference>
<dbReference type="PANTHER" id="PTHR46830">
    <property type="entry name" value="TRANSFERASE, PUTATIVE-RELATED"/>
    <property type="match status" value="1"/>
</dbReference>
<dbReference type="Proteomes" id="UP000192578">
    <property type="component" value="Unassembled WGS sequence"/>
</dbReference>
<evidence type="ECO:0000313" key="2">
    <source>
        <dbReference type="EMBL" id="OQV14464.1"/>
    </source>
</evidence>
<organism evidence="2 3">
    <name type="scientific">Hypsibius exemplaris</name>
    <name type="common">Freshwater tardigrade</name>
    <dbReference type="NCBI Taxonomy" id="2072580"/>
    <lineage>
        <taxon>Eukaryota</taxon>
        <taxon>Metazoa</taxon>
        <taxon>Ecdysozoa</taxon>
        <taxon>Tardigrada</taxon>
        <taxon>Eutardigrada</taxon>
        <taxon>Parachela</taxon>
        <taxon>Hypsibioidea</taxon>
        <taxon>Hypsibiidae</taxon>
        <taxon>Hypsibius</taxon>
    </lineage>
</organism>
<accession>A0A1W0WGY9</accession>
<comment type="caution">
    <text evidence="2">The sequence shown here is derived from an EMBL/GenBank/DDBJ whole genome shotgun (WGS) entry which is preliminary data.</text>
</comment>
<dbReference type="InterPro" id="IPR029044">
    <property type="entry name" value="Nucleotide-diphossugar_trans"/>
</dbReference>
<keyword evidence="3" id="KW-1185">Reference proteome</keyword>
<gene>
    <name evidence="2" type="ORF">BV898_11306</name>
</gene>
<reference evidence="3" key="1">
    <citation type="submission" date="2017-01" db="EMBL/GenBank/DDBJ databases">
        <title>Comparative genomics of anhydrobiosis in the tardigrade Hypsibius dujardini.</title>
        <authorList>
            <person name="Yoshida Y."/>
            <person name="Koutsovoulos G."/>
            <person name="Laetsch D."/>
            <person name="Stevens L."/>
            <person name="Kumar S."/>
            <person name="Horikawa D."/>
            <person name="Ishino K."/>
            <person name="Komine S."/>
            <person name="Tomita M."/>
            <person name="Blaxter M."/>
            <person name="Arakawa K."/>
        </authorList>
    </citation>
    <scope>NUCLEOTIDE SEQUENCE [LARGE SCALE GENOMIC DNA]</scope>
    <source>
        <strain evidence="3">Z151</strain>
    </source>
</reference>
<keyword evidence="1" id="KW-0812">Transmembrane</keyword>
<proteinExistence type="predicted"/>
<dbReference type="AlphaFoldDB" id="A0A1W0WGY9"/>
<sequence length="367" mass="41648">MSNKLLIHLIQENAENYKQFLRNKSGILLTIFGLSVLAVCTLTSIRPEHSLSIAAKSVVVAAGDSWPWKDDHASHSESSLYDLPSPFYLHYIRFSPLKLRFVDYLSIMSGVQYLKPDGILIHGDVAPSGEYWDKLVAQKLVRHVLRNKTVAVGQRLGRPKKVAFMEHSADLAKLDVLLEYGGIAIDFDVFFVRGERVKRILQQKKALVCYGDIDGNNIGFVGAHKDSKYLSAWRQSYRDIYVADWNFNQCMVGRYLSIVFKEEVYSADQICNNPHPDGGEMGDYFHGYGKILWKQSIAIHSFERLGRVPIDSPKDLESGNMTTQKELLLSVYKNSTLPPVDLSFRDEVDPVTNALTNRTVQQFYDHP</sequence>
<evidence type="ECO:0000313" key="3">
    <source>
        <dbReference type="Proteomes" id="UP000192578"/>
    </source>
</evidence>
<dbReference type="OrthoDB" id="409543at2759"/>
<dbReference type="PANTHER" id="PTHR46830:SF1">
    <property type="entry name" value="ALPHA-1,4-N-ACETYLGLUCOSAMINYLTRANSFERASE"/>
    <property type="match status" value="1"/>
</dbReference>
<keyword evidence="1" id="KW-0472">Membrane</keyword>
<name>A0A1W0WGY9_HYPEX</name>